<dbReference type="GO" id="GO:0004314">
    <property type="term" value="F:[acyl-carrier-protein] S-malonyltransferase activity"/>
    <property type="evidence" value="ECO:0007669"/>
    <property type="project" value="UniProtKB-EC"/>
</dbReference>
<keyword evidence="3 6" id="KW-0808">Transferase</keyword>
<accession>A0A7G1Q9W1</accession>
<dbReference type="PANTHER" id="PTHR42681">
    <property type="entry name" value="MALONYL-COA-ACYL CARRIER PROTEIN TRANSACYLASE, MITOCHONDRIAL"/>
    <property type="match status" value="1"/>
</dbReference>
<dbReference type="Pfam" id="PF00698">
    <property type="entry name" value="Acyl_transf_1"/>
    <property type="match status" value="1"/>
</dbReference>
<dbReference type="KEGG" id="ntg:NSCAC_0916"/>
<name>A0A7G1Q9W1_9GAMM</name>
<gene>
    <name evidence="9" type="primary">fabD</name>
    <name evidence="9" type="ORF">NSCAC_0916</name>
</gene>
<dbReference type="FunFam" id="3.30.70.250:FF:000001">
    <property type="entry name" value="Malonyl CoA-acyl carrier protein transacylase"/>
    <property type="match status" value="1"/>
</dbReference>
<evidence type="ECO:0000313" key="9">
    <source>
        <dbReference type="EMBL" id="CAB1275934.1"/>
    </source>
</evidence>
<evidence type="ECO:0000256" key="5">
    <source>
        <dbReference type="ARBA" id="ARBA00048462"/>
    </source>
</evidence>
<dbReference type="Gene3D" id="3.40.366.10">
    <property type="entry name" value="Malonyl-Coenzyme A Acyl Carrier Protein, domain 2"/>
    <property type="match status" value="1"/>
</dbReference>
<evidence type="ECO:0000256" key="6">
    <source>
        <dbReference type="PIRNR" id="PIRNR000446"/>
    </source>
</evidence>
<dbReference type="PIRSF" id="PIRSF000446">
    <property type="entry name" value="Mct"/>
    <property type="match status" value="1"/>
</dbReference>
<dbReference type="SMART" id="SM00827">
    <property type="entry name" value="PKS_AT"/>
    <property type="match status" value="1"/>
</dbReference>
<dbReference type="GO" id="GO:0006633">
    <property type="term" value="P:fatty acid biosynthetic process"/>
    <property type="evidence" value="ECO:0007669"/>
    <property type="project" value="TreeGrafter"/>
</dbReference>
<dbReference type="SUPFAM" id="SSF55048">
    <property type="entry name" value="Probable ACP-binding domain of malonyl-CoA ACP transacylase"/>
    <property type="match status" value="1"/>
</dbReference>
<keyword evidence="4 6" id="KW-0012">Acyltransferase</keyword>
<protein>
    <recommendedName>
        <fullName evidence="2 6">Malonyl CoA-acyl carrier protein transacylase</fullName>
        <ecNumber evidence="1 6">2.3.1.39</ecNumber>
    </recommendedName>
</protein>
<dbReference type="Gene3D" id="3.30.70.250">
    <property type="entry name" value="Malonyl-CoA ACP transacylase, ACP-binding"/>
    <property type="match status" value="1"/>
</dbReference>
<feature type="active site" evidence="7">
    <location>
        <position position="93"/>
    </location>
</feature>
<dbReference type="RefSeq" id="WP_197743666.1">
    <property type="nucleotide sequence ID" value="NZ_LR778175.1"/>
</dbReference>
<feature type="domain" description="Malonyl-CoA:ACP transacylase (MAT)" evidence="8">
    <location>
        <begin position="8"/>
        <end position="297"/>
    </location>
</feature>
<evidence type="ECO:0000256" key="1">
    <source>
        <dbReference type="ARBA" id="ARBA00013258"/>
    </source>
</evidence>
<dbReference type="InterPro" id="IPR016036">
    <property type="entry name" value="Malonyl_transacylase_ACP-bd"/>
</dbReference>
<evidence type="ECO:0000313" key="10">
    <source>
        <dbReference type="Proteomes" id="UP000516072"/>
    </source>
</evidence>
<feature type="active site" evidence="7">
    <location>
        <position position="201"/>
    </location>
</feature>
<sequence>MSSKLAFLFPGQGSQTVGMLAELSSVYPKVKEIFVQASTVLNYDLWHLVQNGPKERLNFTEHTQPAMLAGGVAVWQIWCSMGGKLPEFMTGHSLGEYSAWVCANSLEFETAVGVVAHRAAYMQEAVPKDIGAMAAILGLKDKEVKDICQQLNDDGVVEPVNFNAPGQIVVAGHKYAVDKVIEKAQSIGAKALLLPVTIPSHCQLMLPAATKFKEYLANISITSPSIPVVNNVDVAINNNPEDIQDALIRQLNHPVRWVEIIKFLIDQGVNTFIECGPGKVLTGLVKRIDKNVTVLSIFDVDSFNKALKITGESK</sequence>
<dbReference type="Proteomes" id="UP000516072">
    <property type="component" value="Chromosome"/>
</dbReference>
<keyword evidence="10" id="KW-1185">Reference proteome</keyword>
<comment type="catalytic activity">
    <reaction evidence="5 6">
        <text>holo-[ACP] + malonyl-CoA = malonyl-[ACP] + CoA</text>
        <dbReference type="Rhea" id="RHEA:41792"/>
        <dbReference type="Rhea" id="RHEA-COMP:9623"/>
        <dbReference type="Rhea" id="RHEA-COMP:9685"/>
        <dbReference type="ChEBI" id="CHEBI:57287"/>
        <dbReference type="ChEBI" id="CHEBI:57384"/>
        <dbReference type="ChEBI" id="CHEBI:64479"/>
        <dbReference type="ChEBI" id="CHEBI:78449"/>
        <dbReference type="EC" id="2.3.1.39"/>
    </reaction>
</comment>
<dbReference type="InterPro" id="IPR001227">
    <property type="entry name" value="Ac_transferase_dom_sf"/>
</dbReference>
<dbReference type="InterPro" id="IPR004410">
    <property type="entry name" value="Malonyl_CoA-ACP_transAc_FabD"/>
</dbReference>
<organism evidence="9 10">
    <name type="scientific">Candidatus Nitrosacidococcus tergens</name>
    <dbReference type="NCBI Taxonomy" id="553981"/>
    <lineage>
        <taxon>Bacteria</taxon>
        <taxon>Pseudomonadati</taxon>
        <taxon>Pseudomonadota</taxon>
        <taxon>Gammaproteobacteria</taxon>
        <taxon>Chromatiales</taxon>
        <taxon>Chromatiaceae</taxon>
        <taxon>Candidatus Nitrosacidococcus</taxon>
    </lineage>
</organism>
<proteinExistence type="inferred from homology"/>
<dbReference type="AlphaFoldDB" id="A0A7G1Q9W1"/>
<dbReference type="InterPro" id="IPR014043">
    <property type="entry name" value="Acyl_transferase_dom"/>
</dbReference>
<evidence type="ECO:0000256" key="2">
    <source>
        <dbReference type="ARBA" id="ARBA00018953"/>
    </source>
</evidence>
<dbReference type="InterPro" id="IPR016035">
    <property type="entry name" value="Acyl_Trfase/lysoPLipase"/>
</dbReference>
<comment type="similarity">
    <text evidence="6">Belongs to the fabD family.</text>
</comment>
<dbReference type="SUPFAM" id="SSF52151">
    <property type="entry name" value="FabD/lysophospholipase-like"/>
    <property type="match status" value="1"/>
</dbReference>
<dbReference type="InterPro" id="IPR050858">
    <property type="entry name" value="Mal-CoA-ACP_Trans/PKS_FabD"/>
</dbReference>
<reference evidence="9 10" key="1">
    <citation type="submission" date="2020-03" db="EMBL/GenBank/DDBJ databases">
        <authorList>
            <person name="Picone N."/>
        </authorList>
    </citation>
    <scope>NUCLEOTIDE SEQUENCE [LARGE SCALE GENOMIC DNA]</scope>
    <source>
        <strain evidence="9">NSCAC1</strain>
    </source>
</reference>
<evidence type="ECO:0000259" key="8">
    <source>
        <dbReference type="SMART" id="SM00827"/>
    </source>
</evidence>
<dbReference type="EC" id="2.3.1.39" evidence="1 6"/>
<evidence type="ECO:0000256" key="7">
    <source>
        <dbReference type="PIRSR" id="PIRSR000446-1"/>
    </source>
</evidence>
<dbReference type="PANTHER" id="PTHR42681:SF1">
    <property type="entry name" value="MALONYL-COA-ACYL CARRIER PROTEIN TRANSACYLASE, MITOCHONDRIAL"/>
    <property type="match status" value="1"/>
</dbReference>
<dbReference type="EMBL" id="LR778175">
    <property type="protein sequence ID" value="CAB1275934.1"/>
    <property type="molecule type" value="Genomic_DNA"/>
</dbReference>
<evidence type="ECO:0000256" key="4">
    <source>
        <dbReference type="ARBA" id="ARBA00023315"/>
    </source>
</evidence>
<evidence type="ECO:0000256" key="3">
    <source>
        <dbReference type="ARBA" id="ARBA00022679"/>
    </source>
</evidence>
<dbReference type="InterPro" id="IPR024925">
    <property type="entry name" value="Malonyl_CoA-ACP_transAc"/>
</dbReference>
<dbReference type="GO" id="GO:0005829">
    <property type="term" value="C:cytosol"/>
    <property type="evidence" value="ECO:0007669"/>
    <property type="project" value="TreeGrafter"/>
</dbReference>
<dbReference type="NCBIfam" id="TIGR00128">
    <property type="entry name" value="fabD"/>
    <property type="match status" value="1"/>
</dbReference>